<dbReference type="InterPro" id="IPR031777">
    <property type="entry name" value="Sortilin_C"/>
</dbReference>
<protein>
    <submittedName>
        <fullName evidence="2">Vacuolar protein sorting/targeting protein 10</fullName>
    </submittedName>
</protein>
<dbReference type="InterPro" id="IPR050310">
    <property type="entry name" value="VPS10-sortilin"/>
</dbReference>
<dbReference type="AlphaFoldDB" id="A0A0C2M811"/>
<dbReference type="GO" id="GO:0005794">
    <property type="term" value="C:Golgi apparatus"/>
    <property type="evidence" value="ECO:0007669"/>
    <property type="project" value="TreeGrafter"/>
</dbReference>
<evidence type="ECO:0000259" key="1">
    <source>
        <dbReference type="Pfam" id="PF15901"/>
    </source>
</evidence>
<dbReference type="Pfam" id="PF15901">
    <property type="entry name" value="Sortilin_C"/>
    <property type="match status" value="1"/>
</dbReference>
<reference evidence="2 3" key="1">
    <citation type="journal article" date="2014" name="Genome Biol. Evol.">
        <title>The genome of the myxosporean Thelohanellus kitauei shows adaptations to nutrient acquisition within its fish host.</title>
        <authorList>
            <person name="Yang Y."/>
            <person name="Xiong J."/>
            <person name="Zhou Z."/>
            <person name="Huo F."/>
            <person name="Miao W."/>
            <person name="Ran C."/>
            <person name="Liu Y."/>
            <person name="Zhang J."/>
            <person name="Feng J."/>
            <person name="Wang M."/>
            <person name="Wang M."/>
            <person name="Wang L."/>
            <person name="Yao B."/>
        </authorList>
    </citation>
    <scope>NUCLEOTIDE SEQUENCE [LARGE SCALE GENOMIC DNA]</scope>
    <source>
        <strain evidence="2">Wuqing</strain>
    </source>
</reference>
<dbReference type="PANTHER" id="PTHR12106">
    <property type="entry name" value="SORTILIN RELATED"/>
    <property type="match status" value="1"/>
</dbReference>
<dbReference type="OrthoDB" id="5956263at2759"/>
<dbReference type="GO" id="GO:0016020">
    <property type="term" value="C:membrane"/>
    <property type="evidence" value="ECO:0007669"/>
    <property type="project" value="TreeGrafter"/>
</dbReference>
<keyword evidence="3" id="KW-1185">Reference proteome</keyword>
<sequence>MITDPLIVVVHNNNILQILDPKYSYKDENRWNYLIWNSKTRQSINAIAIDYDLHEIIQFTYLHNRYHIVVKNEFAQTCLFTINDLGAFVKLTCDLDTMESSLKCPVVIHPHIPGYIFANIKRNDEKPLTYISINDGKYFAPVKLFNHNSSQPESVKLSLPCSLDTHASFPMPWISIFPESYIGSFQNDVISMDGGRTWTKTAFPILKMSSINQGGVVYGINPDTREFMYSYGSNIWYSLRIFNQNDDIRVFSHDTKKPTMIINLLVTMPHRNYSLVAHVDFSNILSRTCQDDDYEYWSPSSTLVKCYEGQRMVILRIKPNTYCFSNKTYEIEQLTKHC</sequence>
<name>A0A0C2M811_THEKT</name>
<evidence type="ECO:0000313" key="2">
    <source>
        <dbReference type="EMBL" id="KII60504.1"/>
    </source>
</evidence>
<organism evidence="2 3">
    <name type="scientific">Thelohanellus kitauei</name>
    <name type="common">Myxosporean</name>
    <dbReference type="NCBI Taxonomy" id="669202"/>
    <lineage>
        <taxon>Eukaryota</taxon>
        <taxon>Metazoa</taxon>
        <taxon>Cnidaria</taxon>
        <taxon>Myxozoa</taxon>
        <taxon>Myxosporea</taxon>
        <taxon>Bivalvulida</taxon>
        <taxon>Platysporina</taxon>
        <taxon>Myxobolidae</taxon>
        <taxon>Thelohanellus</taxon>
    </lineage>
</organism>
<dbReference type="PANTHER" id="PTHR12106:SF27">
    <property type="entry name" value="SORTILIN-RELATED RECEPTOR"/>
    <property type="match status" value="1"/>
</dbReference>
<dbReference type="Gene3D" id="2.10.70.80">
    <property type="match status" value="1"/>
</dbReference>
<feature type="domain" description="Sortilin C-terminal" evidence="1">
    <location>
        <begin position="268"/>
        <end position="338"/>
    </location>
</feature>
<comment type="caution">
    <text evidence="2">The sequence shown here is derived from an EMBL/GenBank/DDBJ whole genome shotgun (WGS) entry which is preliminary data.</text>
</comment>
<accession>A0A0C2M811</accession>
<dbReference type="EMBL" id="JWZT01005579">
    <property type="protein sequence ID" value="KII60504.1"/>
    <property type="molecule type" value="Genomic_DNA"/>
</dbReference>
<dbReference type="Proteomes" id="UP000031668">
    <property type="component" value="Unassembled WGS sequence"/>
</dbReference>
<proteinExistence type="predicted"/>
<gene>
    <name evidence="2" type="ORF">RF11_05578</name>
</gene>
<evidence type="ECO:0000313" key="3">
    <source>
        <dbReference type="Proteomes" id="UP000031668"/>
    </source>
</evidence>
<dbReference type="GO" id="GO:0006892">
    <property type="term" value="P:post-Golgi vesicle-mediated transport"/>
    <property type="evidence" value="ECO:0007669"/>
    <property type="project" value="TreeGrafter"/>
</dbReference>